<evidence type="ECO:0000313" key="10">
    <source>
        <dbReference type="EMBL" id="SPO06778.1"/>
    </source>
</evidence>
<dbReference type="GO" id="GO:0003677">
    <property type="term" value="F:DNA binding"/>
    <property type="evidence" value="ECO:0007669"/>
    <property type="project" value="UniProtKB-KW"/>
</dbReference>
<dbReference type="GO" id="GO:0005634">
    <property type="term" value="C:nucleus"/>
    <property type="evidence" value="ECO:0007669"/>
    <property type="project" value="UniProtKB-SubCell"/>
</dbReference>
<keyword evidence="7" id="KW-0539">Nucleus</keyword>
<gene>
    <name evidence="10" type="ORF">DNG_09472</name>
</gene>
<evidence type="ECO:0000256" key="2">
    <source>
        <dbReference type="ARBA" id="ARBA00022723"/>
    </source>
</evidence>
<keyword evidence="2" id="KW-0479">Metal-binding</keyword>
<proteinExistence type="predicted"/>
<dbReference type="GO" id="GO:0000981">
    <property type="term" value="F:DNA-binding transcription factor activity, RNA polymerase II-specific"/>
    <property type="evidence" value="ECO:0007669"/>
    <property type="project" value="InterPro"/>
</dbReference>
<dbReference type="InterPro" id="IPR007219">
    <property type="entry name" value="XnlR_reg_dom"/>
</dbReference>
<accession>A0AAE8SZF8</accession>
<dbReference type="PROSITE" id="PS50048">
    <property type="entry name" value="ZN2_CY6_FUNGAL_2"/>
    <property type="match status" value="1"/>
</dbReference>
<comment type="subcellular location">
    <subcellularLocation>
        <location evidence="1">Nucleus</location>
    </subcellularLocation>
</comment>
<name>A0AAE8SZF8_9PEZI</name>
<dbReference type="InterPro" id="IPR001138">
    <property type="entry name" value="Zn2Cys6_DnaBD"/>
</dbReference>
<evidence type="ECO:0000256" key="6">
    <source>
        <dbReference type="ARBA" id="ARBA00023163"/>
    </source>
</evidence>
<evidence type="ECO:0000256" key="5">
    <source>
        <dbReference type="ARBA" id="ARBA00023125"/>
    </source>
</evidence>
<feature type="domain" description="Zn(2)-C6 fungal-type" evidence="9">
    <location>
        <begin position="27"/>
        <end position="57"/>
    </location>
</feature>
<keyword evidence="4" id="KW-0805">Transcription regulation</keyword>
<comment type="caution">
    <text evidence="10">The sequence shown here is derived from an EMBL/GenBank/DDBJ whole genome shotgun (WGS) entry which is preliminary data.</text>
</comment>
<keyword evidence="11" id="KW-1185">Reference proteome</keyword>
<evidence type="ECO:0000259" key="9">
    <source>
        <dbReference type="PROSITE" id="PS50048"/>
    </source>
</evidence>
<keyword evidence="6" id="KW-0804">Transcription</keyword>
<dbReference type="AlphaFoldDB" id="A0AAE8SZF8"/>
<evidence type="ECO:0000256" key="3">
    <source>
        <dbReference type="ARBA" id="ARBA00022833"/>
    </source>
</evidence>
<evidence type="ECO:0000256" key="7">
    <source>
        <dbReference type="ARBA" id="ARBA00023242"/>
    </source>
</evidence>
<organism evidence="10 11">
    <name type="scientific">Cephalotrichum gorgonifer</name>
    <dbReference type="NCBI Taxonomy" id="2041049"/>
    <lineage>
        <taxon>Eukaryota</taxon>
        <taxon>Fungi</taxon>
        <taxon>Dikarya</taxon>
        <taxon>Ascomycota</taxon>
        <taxon>Pezizomycotina</taxon>
        <taxon>Sordariomycetes</taxon>
        <taxon>Hypocreomycetidae</taxon>
        <taxon>Microascales</taxon>
        <taxon>Microascaceae</taxon>
        <taxon>Cephalotrichum</taxon>
    </lineage>
</organism>
<dbReference type="PROSITE" id="PS00463">
    <property type="entry name" value="ZN2_CY6_FUNGAL_1"/>
    <property type="match status" value="1"/>
</dbReference>
<dbReference type="Proteomes" id="UP001187682">
    <property type="component" value="Unassembled WGS sequence"/>
</dbReference>
<keyword evidence="5" id="KW-0238">DNA-binding</keyword>
<evidence type="ECO:0000256" key="1">
    <source>
        <dbReference type="ARBA" id="ARBA00004123"/>
    </source>
</evidence>
<dbReference type="GO" id="GO:0006351">
    <property type="term" value="P:DNA-templated transcription"/>
    <property type="evidence" value="ECO:0007669"/>
    <property type="project" value="InterPro"/>
</dbReference>
<dbReference type="InterPro" id="IPR051615">
    <property type="entry name" value="Transcr_Regulatory_Elem"/>
</dbReference>
<dbReference type="InterPro" id="IPR036864">
    <property type="entry name" value="Zn2-C6_fun-type_DNA-bd_sf"/>
</dbReference>
<evidence type="ECO:0000256" key="4">
    <source>
        <dbReference type="ARBA" id="ARBA00023015"/>
    </source>
</evidence>
<dbReference type="SMART" id="SM00066">
    <property type="entry name" value="GAL4"/>
    <property type="match status" value="1"/>
</dbReference>
<protein>
    <recommendedName>
        <fullName evidence="9">Zn(2)-C6 fungal-type domain-containing protein</fullName>
    </recommendedName>
</protein>
<dbReference type="CDD" id="cd12148">
    <property type="entry name" value="fungal_TF_MHR"/>
    <property type="match status" value="1"/>
</dbReference>
<reference evidence="10" key="1">
    <citation type="submission" date="2018-03" db="EMBL/GenBank/DDBJ databases">
        <authorList>
            <person name="Guldener U."/>
        </authorList>
    </citation>
    <scope>NUCLEOTIDE SEQUENCE</scope>
</reference>
<sequence length="815" mass="90849">MTPAIKSRSARVSRPARTGTTALTCKTCTPCRQRKVKCDGTRPKCHDCVANGLGCVYPRDARRELRPTKAQVQSLEHTVSVMLEHMSASGFVFPGGSAGIVETGSLQEQGSPPAGHSPVRSTAPASCSPPPPLSMFSTTTQSDIASLPELETNSIVSRTPPIRRSSTDGFHPHFQSVADEEVVVVLDKGDGASSMSNALSPCEARVAGVFHEHGCVSSVHGLAGIMNPTSREQHTENISKLTRRGDAAIAESRARLISNAALQKQRELRMFRQPQDLMDLDGCNPELAKHLLDLHFNRQHYAYLISYRPAIMDSLFNGRGPWANKLLLNAIFYSSALYSDRECLRSGPGDTESAGLYFYNRFRQLLVDGIETPSIASTMALLLTSASLVSQGRSSAGWSLSGTAYRMIMDLGCHMMLGPDYQSNSSQISSGRRLHRDLEQEMRTRLYWGAYVTDATQALYLGRPCMFASVEARVPLQLLDTFEELEDWQPYVDPQAPAPAAQPTYVSQPAHAVSTFTALARLFQISTRITDLYGIQSIKLSTERLLDKKRSIEWELNSWKNNLPSHLRFHPDETSITPPPHQVTPHTTFHALTILLHRAFLEQGHLRRHSDDDSKRRGEDACINSALMIEKYVRAYREAFTLRRAPFLLSYAVYSAVSVILHWERDGRGKLTESISFFWTCLNELQRGCNFGLKKPLRILREMVHGLQFSVDEGDRAEPDRQLEPSLDDSLLFRFPARAQDASRVPQIPGPDGQGIMAQTPPDYWNPIDSTALDMLPTEMSDFLNDQSFLNENEMDIYQDSLYGLFAPSPHLHLP</sequence>
<dbReference type="Gene3D" id="4.10.240.10">
    <property type="entry name" value="Zn(2)-C6 fungal-type DNA-binding domain"/>
    <property type="match status" value="1"/>
</dbReference>
<dbReference type="Pfam" id="PF00172">
    <property type="entry name" value="Zn_clus"/>
    <property type="match status" value="1"/>
</dbReference>
<dbReference type="EMBL" id="ONZQ02000017">
    <property type="protein sequence ID" value="SPO06778.1"/>
    <property type="molecule type" value="Genomic_DNA"/>
</dbReference>
<dbReference type="SMART" id="SM00906">
    <property type="entry name" value="Fungal_trans"/>
    <property type="match status" value="1"/>
</dbReference>
<dbReference type="CDD" id="cd00067">
    <property type="entry name" value="GAL4"/>
    <property type="match status" value="1"/>
</dbReference>
<dbReference type="Pfam" id="PF04082">
    <property type="entry name" value="Fungal_trans"/>
    <property type="match status" value="1"/>
</dbReference>
<evidence type="ECO:0000256" key="8">
    <source>
        <dbReference type="SAM" id="MobiDB-lite"/>
    </source>
</evidence>
<evidence type="ECO:0000313" key="11">
    <source>
        <dbReference type="Proteomes" id="UP001187682"/>
    </source>
</evidence>
<dbReference type="PANTHER" id="PTHR31313">
    <property type="entry name" value="TY1 ENHANCER ACTIVATOR"/>
    <property type="match status" value="1"/>
</dbReference>
<keyword evidence="3" id="KW-0862">Zinc</keyword>
<dbReference type="PANTHER" id="PTHR31313:SF86">
    <property type="entry name" value="ZN(2)-C6 FUNGAL-TYPE DOMAIN-CONTAINING PROTEIN"/>
    <property type="match status" value="1"/>
</dbReference>
<dbReference type="SUPFAM" id="SSF57701">
    <property type="entry name" value="Zn2/Cys6 DNA-binding domain"/>
    <property type="match status" value="1"/>
</dbReference>
<dbReference type="GO" id="GO:0008270">
    <property type="term" value="F:zinc ion binding"/>
    <property type="evidence" value="ECO:0007669"/>
    <property type="project" value="InterPro"/>
</dbReference>
<feature type="region of interest" description="Disordered" evidence="8">
    <location>
        <begin position="103"/>
        <end position="138"/>
    </location>
</feature>